<dbReference type="Proteomes" id="UP000325141">
    <property type="component" value="Unassembled WGS sequence"/>
</dbReference>
<gene>
    <name evidence="1" type="ORF">F0460_07450</name>
</gene>
<keyword evidence="2" id="KW-1185">Reference proteome</keyword>
<dbReference type="RefSeq" id="WP_150011804.1">
    <property type="nucleotide sequence ID" value="NZ_VWSG01000004.1"/>
</dbReference>
<proteinExistence type="predicted"/>
<dbReference type="EMBL" id="VWSG01000004">
    <property type="protein sequence ID" value="KAA5535608.1"/>
    <property type="molecule type" value="Genomic_DNA"/>
</dbReference>
<evidence type="ECO:0000313" key="1">
    <source>
        <dbReference type="EMBL" id="KAA5535608.1"/>
    </source>
</evidence>
<reference evidence="1 2" key="1">
    <citation type="submission" date="2019-09" db="EMBL/GenBank/DDBJ databases">
        <title>Genome sequence and assembly of Flavobacterium sp.</title>
        <authorList>
            <person name="Chhetri G."/>
        </authorList>
    </citation>
    <scope>NUCLEOTIDE SEQUENCE [LARGE SCALE GENOMIC DNA]</scope>
    <source>
        <strain evidence="1 2">SNL9</strain>
    </source>
</reference>
<sequence>MNTTKIIEQIRQLDLKDFPEQKVRELLTNLFSEKIPIVTTDFNTPKEIERAVNNTDNEPVFNSKKRISYKPVELNTEFLRASTPGNTMFYASVVPEDELSQDEIKYGRIIGASEVVDLLREDKDGERLVTFGKWEVQNTISVMTIFDPNKDYNVNYINKVRDFYNHQNLSASDVKKRDEVLSFLAEEFSKKVDKNENYKYLISAIASELIANNSSDGILYPSVQSNGYGLCLALHPKVMDRLKLIKVLQCKIIKENQNITLLNLNACKVENNSENFELKSIQ</sequence>
<name>A0A5M6CK75_9FLAO</name>
<organism evidence="1 2">
    <name type="scientific">Paenimyroides baculatum</name>
    <dbReference type="NCBI Taxonomy" id="2608000"/>
    <lineage>
        <taxon>Bacteria</taxon>
        <taxon>Pseudomonadati</taxon>
        <taxon>Bacteroidota</taxon>
        <taxon>Flavobacteriia</taxon>
        <taxon>Flavobacteriales</taxon>
        <taxon>Flavobacteriaceae</taxon>
        <taxon>Paenimyroides</taxon>
    </lineage>
</organism>
<evidence type="ECO:0000313" key="2">
    <source>
        <dbReference type="Proteomes" id="UP000325141"/>
    </source>
</evidence>
<evidence type="ECO:0008006" key="3">
    <source>
        <dbReference type="Google" id="ProtNLM"/>
    </source>
</evidence>
<comment type="caution">
    <text evidence="1">The sequence shown here is derived from an EMBL/GenBank/DDBJ whole genome shotgun (WGS) entry which is preliminary data.</text>
</comment>
<protein>
    <recommendedName>
        <fullName evidence="3">RES domain-containing protein</fullName>
    </recommendedName>
</protein>
<accession>A0A5M6CK75</accession>
<dbReference type="AlphaFoldDB" id="A0A5M6CK75"/>